<dbReference type="InterPro" id="IPR039360">
    <property type="entry name" value="Ras_GTPase"/>
</dbReference>
<feature type="domain" description="Ras-GAP" evidence="4">
    <location>
        <begin position="1272"/>
        <end position="1465"/>
    </location>
</feature>
<dbReference type="SMART" id="SM00323">
    <property type="entry name" value="RasGAP"/>
    <property type="match status" value="1"/>
</dbReference>
<dbReference type="Pfam" id="PF13716">
    <property type="entry name" value="CRAL_TRIO_2"/>
    <property type="match status" value="1"/>
</dbReference>
<accession>A0A9P3H9I7</accession>
<dbReference type="Gene3D" id="2.30.29.30">
    <property type="entry name" value="Pleckstrin-homology domain (PH domain)/Phosphotyrosine-binding domain (PTB)"/>
    <property type="match status" value="1"/>
</dbReference>
<dbReference type="Gene3D" id="3.40.525.10">
    <property type="entry name" value="CRAL-TRIO lipid binding domain"/>
    <property type="match status" value="1"/>
</dbReference>
<feature type="region of interest" description="Disordered" evidence="3">
    <location>
        <begin position="179"/>
        <end position="216"/>
    </location>
</feature>
<comment type="caution">
    <text evidence="6">The sequence shown here is derived from an EMBL/GenBank/DDBJ whole genome shotgun (WGS) entry which is preliminary data.</text>
</comment>
<evidence type="ECO:0000313" key="6">
    <source>
        <dbReference type="EMBL" id="GJJ72574.1"/>
    </source>
</evidence>
<keyword evidence="7" id="KW-1185">Reference proteome</keyword>
<dbReference type="OrthoDB" id="28245at2759"/>
<dbReference type="InterPro" id="IPR016024">
    <property type="entry name" value="ARM-type_fold"/>
</dbReference>
<dbReference type="PANTHER" id="PTHR10194">
    <property type="entry name" value="RAS GTPASE-ACTIVATING PROTEINS"/>
    <property type="match status" value="1"/>
</dbReference>
<dbReference type="EMBL" id="BQFW01000007">
    <property type="protein sequence ID" value="GJJ72574.1"/>
    <property type="molecule type" value="Genomic_DNA"/>
</dbReference>
<dbReference type="InterPro" id="IPR008936">
    <property type="entry name" value="Rho_GTPase_activation_prot"/>
</dbReference>
<dbReference type="GO" id="GO:0005096">
    <property type="term" value="F:GTPase activator activity"/>
    <property type="evidence" value="ECO:0007669"/>
    <property type="project" value="UniProtKB-KW"/>
</dbReference>
<dbReference type="PROSITE" id="PS50191">
    <property type="entry name" value="CRAL_TRIO"/>
    <property type="match status" value="1"/>
</dbReference>
<keyword evidence="2" id="KW-0597">Phosphoprotein</keyword>
<feature type="region of interest" description="Disordered" evidence="3">
    <location>
        <begin position="113"/>
        <end position="134"/>
    </location>
</feature>
<name>A0A9P3H9I7_9FUNG</name>
<evidence type="ECO:0000313" key="7">
    <source>
        <dbReference type="Proteomes" id="UP000827284"/>
    </source>
</evidence>
<dbReference type="CDD" id="cd00170">
    <property type="entry name" value="SEC14"/>
    <property type="match status" value="1"/>
</dbReference>
<dbReference type="InterPro" id="IPR011993">
    <property type="entry name" value="PH-like_dom_sf"/>
</dbReference>
<feature type="compositionally biased region" description="Polar residues" evidence="3">
    <location>
        <begin position="120"/>
        <end position="134"/>
    </location>
</feature>
<evidence type="ECO:0000256" key="3">
    <source>
        <dbReference type="SAM" id="MobiDB-lite"/>
    </source>
</evidence>
<dbReference type="InterPro" id="IPR036865">
    <property type="entry name" value="CRAL-TRIO_dom_sf"/>
</dbReference>
<evidence type="ECO:0000256" key="1">
    <source>
        <dbReference type="ARBA" id="ARBA00022468"/>
    </source>
</evidence>
<evidence type="ECO:0000256" key="2">
    <source>
        <dbReference type="ARBA" id="ARBA00022553"/>
    </source>
</evidence>
<dbReference type="PROSITE" id="PS00509">
    <property type="entry name" value="RAS_GTPASE_ACTIV_1"/>
    <property type="match status" value="1"/>
</dbReference>
<feature type="domain" description="CRAL-TRIO" evidence="5">
    <location>
        <begin position="1603"/>
        <end position="1760"/>
    </location>
</feature>
<dbReference type="Gene3D" id="1.10.506.10">
    <property type="entry name" value="GTPase Activation - p120gap, domain 1"/>
    <property type="match status" value="2"/>
</dbReference>
<gene>
    <name evidence="6" type="ORF">EMPS_04932</name>
</gene>
<dbReference type="SUPFAM" id="SSF48350">
    <property type="entry name" value="GTPase activation domain, GAP"/>
    <property type="match status" value="1"/>
</dbReference>
<proteinExistence type="predicted"/>
<dbReference type="PROSITE" id="PS50018">
    <property type="entry name" value="RAS_GTPASE_ACTIV_2"/>
    <property type="match status" value="1"/>
</dbReference>
<dbReference type="SUPFAM" id="SSF48371">
    <property type="entry name" value="ARM repeat"/>
    <property type="match status" value="2"/>
</dbReference>
<reference evidence="6" key="2">
    <citation type="journal article" date="2022" name="Microbiol. Resour. Announc.">
        <title>Whole-Genome Sequence of Entomortierella parvispora E1425, a Mucoromycotan Fungus Associated with Burkholderiaceae-Related Endosymbiotic Bacteria.</title>
        <authorList>
            <person name="Herlambang A."/>
            <person name="Guo Y."/>
            <person name="Takashima Y."/>
            <person name="Narisawa K."/>
            <person name="Ohta H."/>
            <person name="Nishizawa T."/>
        </authorList>
    </citation>
    <scope>NUCLEOTIDE SEQUENCE</scope>
    <source>
        <strain evidence="6">E1425</strain>
    </source>
</reference>
<evidence type="ECO:0000259" key="4">
    <source>
        <dbReference type="PROSITE" id="PS50018"/>
    </source>
</evidence>
<dbReference type="InterPro" id="IPR001936">
    <property type="entry name" value="RasGAP_dom"/>
</dbReference>
<dbReference type="Proteomes" id="UP000827284">
    <property type="component" value="Unassembled WGS sequence"/>
</dbReference>
<reference evidence="6" key="1">
    <citation type="submission" date="2021-11" db="EMBL/GenBank/DDBJ databases">
        <authorList>
            <person name="Herlambang A."/>
            <person name="Guo Y."/>
            <person name="Takashima Y."/>
            <person name="Nishizawa T."/>
        </authorList>
    </citation>
    <scope>NUCLEOTIDE SEQUENCE</scope>
    <source>
        <strain evidence="6">E1425</strain>
    </source>
</reference>
<protein>
    <submittedName>
        <fullName evidence="6">Neurofibromin 1</fullName>
    </submittedName>
</protein>
<dbReference type="CDD" id="cd05392">
    <property type="entry name" value="RasGAP_Neurofibromin_like"/>
    <property type="match status" value="1"/>
</dbReference>
<dbReference type="PANTHER" id="PTHR10194:SF142">
    <property type="entry name" value="NEUROFIBROMIN"/>
    <property type="match status" value="1"/>
</dbReference>
<dbReference type="Pfam" id="PF00616">
    <property type="entry name" value="RasGAP"/>
    <property type="match status" value="1"/>
</dbReference>
<dbReference type="SUPFAM" id="SSF52087">
    <property type="entry name" value="CRAL/TRIO domain"/>
    <property type="match status" value="1"/>
</dbReference>
<organism evidence="6 7">
    <name type="scientific">Entomortierella parvispora</name>
    <dbReference type="NCBI Taxonomy" id="205924"/>
    <lineage>
        <taxon>Eukaryota</taxon>
        <taxon>Fungi</taxon>
        <taxon>Fungi incertae sedis</taxon>
        <taxon>Mucoromycota</taxon>
        <taxon>Mortierellomycotina</taxon>
        <taxon>Mortierellomycetes</taxon>
        <taxon>Mortierellales</taxon>
        <taxon>Mortierellaceae</taxon>
        <taxon>Entomortierella</taxon>
    </lineage>
</organism>
<dbReference type="InterPro" id="IPR023152">
    <property type="entry name" value="RasGAP_CS"/>
</dbReference>
<keyword evidence="1" id="KW-0343">GTPase activation</keyword>
<evidence type="ECO:0000259" key="5">
    <source>
        <dbReference type="PROSITE" id="PS50191"/>
    </source>
</evidence>
<dbReference type="InterPro" id="IPR001251">
    <property type="entry name" value="CRAL-TRIO_dom"/>
</dbReference>
<sequence>MMTTEGKMVLSLVGRIIARLPYNGRSLESIEMDPLIQQSIVSLVELSRYRLGLICHHLVNQLENISKQAGMVLEEVVPYDVMQSQLFVLRILSQCMEAHWKAYRDQLTQHLRENTEHGSESGSTLRDGASTNGSMADTAVSSIAAAAAARQSDPPPLEDALAKYVLSVLSRFLNEGTHDSDQAALADPTPSPSTNSSSSSSKKKTDTDSVPITTTHNTVAVQDPELSNEIYKTAGRILFYISASNWPIVFARLKARIQHLSTTNDDWPETAELKLLETASLNQRRLGQVLTELRSTFLHLKRSAQTVMAQVLHKAIWNWIEVFPSEFVHLCQTQKRMEGEPHILFDICHSLATDNKRRVYFWPLQTMLLILCPDILLNAAMNDSRNNMSKKAQFLEGLKKSLRNKSLMEIAGRCYVDICKASTYVSKNDTSALRHIVPEIENELKELLFTPERPYVDSEGTVDKATMASCLTAFYRLNPRHVIHSLIPECAGEKAPISFKLVLVMSFYTIASEEDRLPWNPTIQPAASALGGPLRRFFAESVVRERAQDILNKKLQVDRKLKKIMVDNAKDKQELIIYLLKMYQIDPALAVATEAPEAVEEEIHQLLKGLLQCLNDVHMGIRTTAGEVLLQLFDSRIIERWGSGANLMVTFWNLSSDVIISIARQLMELKCTDEKARFLLELLQQLMSRRNIFLKDHQDLAIACHDIPKRFATSVALEIALLILICAPDQDICTMAVNCISLLCEETVITQEVVNPNVGQLSLLENIDVYMELSAPSAVVAGRISQQKRLRRIIRQISQPTPGNLGAWEEAYRRWRNITVFWTKDEMAFYDSMEPLEKNRNAKRSTALPPPPKGGFVIDLSDSRNMEWQNFTGFLAALAGASLPSNVVPRTSPPGENFRRSSVNETKAAQANVERYMLDMVQLLVNEQIFVRDVVKQTLGSELSPALYPVLFKQLMFVVARFFDGHGEPVCTDQYTMFVDQAISVLKLVLDRMSTPADSIFSVDFGALVLYFARYLHRLGHSLNGLRVKIKMCQLCETLMLKKEYISLRQEIRLRNKMVEVMIEWTSDFSLPTEMPSYVEEKEDTTNNGRLYRDLDLACMKSIVTLLYQLPLQPYETTHDTDMTQIRSAIFYRYFNFFLKLLNRCRVLEYIESGPSYHRQNNEDLALLFAKSKAIVRDLGPLKDYTIKALSNMLSANIETGLKYSLSMGYHEDDRTRTAFMQVLTNILKQGTEFAVLSESAMEDRYEKLIDLIASPDLTLVLSLCQVCPVSEIDDLAIVLLHVFESRGLAMPLLKAIIMKEVRETGESELFRRNCMATRLLTVFAKLKGGDYLKSTLQPLLNALMVLPSQGSYELDPTRLGPDEDVNVNFENLKNMAQVFLDKITDSASNVPSSFREVCWYLSQAVGDRFPDAKFTAVGGFIFLRFLCPAIVAPESDGLLQGPIENTKVRRGLLLITKVIQNLGNNVLFGAKEPFMIVLNDFLAANIHKVTRFLITISTPQKLEPASTDPAHYRAIEVGDRSSLHRHLVLNLERMSKDLTVKTSAELEEDKTYLSTKRSFDTLSTLLAQLGPPPERHRRDVVPVTSNTAPNIHQYHEFMRKNRGRAIDDLLKDGVFYEGGLSKERRPVFYFVMRKLSLDNVDLETVMYRIFLLLEPVANKTFDLVVDVTGFGPSNEISDHNISQFLQLLPTDTAIGLCNLYFVNVNTAFRRYTKTLSRQLTSRIAKRIVFPSGLHEFNEFIAPSDLRLPKSTTSLEADANISIVGVNKLTPGQPPAPVLFKIGHEVIQIVMQKKQDIFTGMSCQFNDVYHISELDDISKAHSRGDDGEFFIIYEDGTLSMTFSSPKRDQIISAVAKTKQRFLASKPANYSARVIRPNDVPGTLLTMAMFNLSSPDSALRLASYNLLCALSDTFKFDTGNQLLSAKGLCIPTNNAPFIRRMSEMLARTESHLTLEFLTECFVGFQKTPKALKPRCLEFVSPWLSNLAKYCRSSSDNHAGFAKTREIIKALIDMTVNEPEIYGSMQDIIWSRVEEIDALVVLVLDLFISESMDGGIGSVQAEKLGDTLVTLSSVSISGKVISRLRKVISKTGLKPMRQLTDHSSWTEIGVLVRFCMNLSFNDTKDVLNFLPEVCHIATLLVAAGASVVRSAVHGMVTNIVQALATTIPASDPNHAKLLDLLQELSENKFRMLFGLSRSYSNSFVISPETLKDFNEPMPLTWLENICKALMEVIELGSPSNDAANAARARWMGLVTSTAFQFNPAIQPRAFVALGCLAREEVDDDLLYQILVALRGALAMFVESDCNLIASIVMCLTNIAANLPADSRYLQHMFWLGLSIVEIGHVPLFNYALELLQVVLKVLDAQGFFVHEPLDEVLLRARIPLLDVTKELDESIGLNFETHFSFGVAGALLKGLKHPSTKTITTEVLRSILQIAVKGTAPNMVDVRVMGYLAALLPQAARNMELKELLHMVGITSIEVNNNALNETYYKIFDYLVIPDNTTGLLLVTLVVTMLQNAETESERLFLYAFLAEAAVALPEVFALVYESLLPKMNQIINSSQIVPIIDAVQSIIFAVVADPVLSAAAANTQKASQLAYLTELGFAGLMDTGAPGFNPSNGRPTVHKHALLVSELVERIIQ</sequence>